<keyword evidence="3" id="KW-1185">Reference proteome</keyword>
<evidence type="ECO:0000256" key="1">
    <source>
        <dbReference type="SAM" id="MobiDB-lite"/>
    </source>
</evidence>
<accession>W3VJ49</accession>
<feature type="region of interest" description="Disordered" evidence="1">
    <location>
        <begin position="1"/>
        <end position="35"/>
    </location>
</feature>
<sequence>MSTISNQHALSGVEGTHTDATENARYSAPSPPRAKFDAAQLQPHLTTTLNSRLRHATWDKSDKERNRALSRSIAELVKAKMLGACLLFQRSPPLAAALLTASLELALRQRSSQKVARTVSIPSQGGTPSSLSSLSAAGFKYIVQVQLVENLGQGGRCVALLHHIGIQPGADTLFSHCAMA</sequence>
<dbReference type="HOGENOM" id="CLU_114179_0_0_1"/>
<evidence type="ECO:0000313" key="2">
    <source>
        <dbReference type="EMBL" id="ETS61569.1"/>
    </source>
</evidence>
<organism evidence="2 3">
    <name type="scientific">Moesziomyces aphidis</name>
    <name type="common">Pseudozyma aphidis</name>
    <dbReference type="NCBI Taxonomy" id="84754"/>
    <lineage>
        <taxon>Eukaryota</taxon>
        <taxon>Fungi</taxon>
        <taxon>Dikarya</taxon>
        <taxon>Basidiomycota</taxon>
        <taxon>Ustilaginomycotina</taxon>
        <taxon>Ustilaginomycetes</taxon>
        <taxon>Ustilaginales</taxon>
        <taxon>Ustilaginaceae</taxon>
        <taxon>Moesziomyces</taxon>
    </lineage>
</organism>
<evidence type="ECO:0000313" key="3">
    <source>
        <dbReference type="Proteomes" id="UP000019462"/>
    </source>
</evidence>
<comment type="caution">
    <text evidence="2">The sequence shown here is derived from an EMBL/GenBank/DDBJ whole genome shotgun (WGS) entry which is preliminary data.</text>
</comment>
<proteinExistence type="predicted"/>
<dbReference type="Proteomes" id="UP000019462">
    <property type="component" value="Unassembled WGS sequence"/>
</dbReference>
<dbReference type="EMBL" id="AWNI01000015">
    <property type="protein sequence ID" value="ETS61569.1"/>
    <property type="molecule type" value="Genomic_DNA"/>
</dbReference>
<reference evidence="2 3" key="1">
    <citation type="journal article" date="2014" name="Genome Announc.">
        <title>Genome sequence of the basidiomycetous fungus Pseudozyma aphidis DSM70725, an efficient producer of biosurfactant mannosylerythritol lipids.</title>
        <authorList>
            <person name="Lorenz S."/>
            <person name="Guenther M."/>
            <person name="Grumaz C."/>
            <person name="Rupp S."/>
            <person name="Zibek S."/>
            <person name="Sohn K."/>
        </authorList>
    </citation>
    <scope>NUCLEOTIDE SEQUENCE [LARGE SCALE GENOMIC DNA]</scope>
    <source>
        <strain evidence="3">ATCC 32657 / CBS 517.83 / DSM 70725 / JCM 10318 / NBRC 10182 / NRRL Y-7954 / St-0401</strain>
    </source>
</reference>
<name>W3VJ49_MOEAP</name>
<gene>
    <name evidence="2" type="ORF">PaG_04323</name>
</gene>
<dbReference type="OrthoDB" id="10260741at2759"/>
<dbReference type="AlphaFoldDB" id="W3VJ49"/>
<protein>
    <submittedName>
        <fullName evidence="2">Uncharacterized protein</fullName>
    </submittedName>
</protein>